<evidence type="ECO:0000256" key="2">
    <source>
        <dbReference type="SAM" id="SignalP"/>
    </source>
</evidence>
<organism evidence="4 5">
    <name type="scientific">Candidatus Thiodictyon syntrophicum</name>
    <dbReference type="NCBI Taxonomy" id="1166950"/>
    <lineage>
        <taxon>Bacteria</taxon>
        <taxon>Pseudomonadati</taxon>
        <taxon>Pseudomonadota</taxon>
        <taxon>Gammaproteobacteria</taxon>
        <taxon>Chromatiales</taxon>
        <taxon>Chromatiaceae</taxon>
        <taxon>Thiodictyon</taxon>
    </lineage>
</organism>
<dbReference type="Pfam" id="PF13505">
    <property type="entry name" value="OMP_b-brl"/>
    <property type="match status" value="1"/>
</dbReference>
<keyword evidence="5" id="KW-1185">Reference proteome</keyword>
<dbReference type="InterPro" id="IPR011250">
    <property type="entry name" value="OMP/PagP_B-barrel"/>
</dbReference>
<dbReference type="EMBL" id="CP020370">
    <property type="protein sequence ID" value="AUB80229.1"/>
    <property type="molecule type" value="Genomic_DNA"/>
</dbReference>
<reference evidence="4 5" key="1">
    <citation type="submission" date="2017-03" db="EMBL/GenBank/DDBJ databases">
        <title>Complete genome sequence of Candidatus 'Thiodictyon syntrophicum' sp. nov. strain Cad16T, a photolithoautotroph purple sulfur bacterium isolated from an alpine meromictic lake.</title>
        <authorList>
            <person name="Luedin S.M."/>
            <person name="Pothier J.F."/>
            <person name="Danza F."/>
            <person name="Storelli N."/>
            <person name="Wittwer M."/>
            <person name="Tonolla M."/>
        </authorList>
    </citation>
    <scope>NUCLEOTIDE SEQUENCE [LARGE SCALE GENOMIC DNA]</scope>
    <source>
        <strain evidence="4 5">Cad16T</strain>
    </source>
</reference>
<evidence type="ECO:0000256" key="1">
    <source>
        <dbReference type="ARBA" id="ARBA00022729"/>
    </source>
</evidence>
<dbReference type="InterPro" id="IPR027385">
    <property type="entry name" value="Beta-barrel_OMP"/>
</dbReference>
<sequence length="206" mass="22190">MVNEMNRLCALAGLPLVILGLAAQADTIGTNRIGVNGSYSTGGEVQNPQGGFGAQGEFAINRNFGIELAVDQFSDDSTQDGIEITQDLTTIGLSMVFRGQFNQRFGGYGLIGLDYNMPNTHVTLDPGYYGPGWHASANLDDAFGGHFGGGLNLRLADHVELFLEYRYTALELKGDLTVTNGNYSYTDRVTGNNDFGLFKLGINVVF</sequence>
<feature type="signal peptide" evidence="2">
    <location>
        <begin position="1"/>
        <end position="25"/>
    </location>
</feature>
<dbReference type="AlphaFoldDB" id="A0A2K8U4A3"/>
<evidence type="ECO:0000313" key="5">
    <source>
        <dbReference type="Proteomes" id="UP000232638"/>
    </source>
</evidence>
<dbReference type="KEGG" id="tsy:THSYN_04135"/>
<proteinExistence type="predicted"/>
<evidence type="ECO:0000259" key="3">
    <source>
        <dbReference type="Pfam" id="PF13505"/>
    </source>
</evidence>
<protein>
    <recommendedName>
        <fullName evidence="3">Outer membrane protein beta-barrel domain-containing protein</fullName>
    </recommendedName>
</protein>
<dbReference type="Proteomes" id="UP000232638">
    <property type="component" value="Chromosome"/>
</dbReference>
<dbReference type="SUPFAM" id="SSF56925">
    <property type="entry name" value="OMPA-like"/>
    <property type="match status" value="1"/>
</dbReference>
<gene>
    <name evidence="4" type="ORF">THSYN_04135</name>
</gene>
<evidence type="ECO:0000313" key="4">
    <source>
        <dbReference type="EMBL" id="AUB80229.1"/>
    </source>
</evidence>
<dbReference type="Gene3D" id="2.40.160.20">
    <property type="match status" value="1"/>
</dbReference>
<feature type="chain" id="PRO_5014998339" description="Outer membrane protein beta-barrel domain-containing protein" evidence="2">
    <location>
        <begin position="26"/>
        <end position="206"/>
    </location>
</feature>
<feature type="domain" description="Outer membrane protein beta-barrel" evidence="3">
    <location>
        <begin position="16"/>
        <end position="181"/>
    </location>
</feature>
<name>A0A2K8U4A3_9GAMM</name>
<accession>A0A2K8U4A3</accession>
<keyword evidence="1 2" id="KW-0732">Signal</keyword>